<dbReference type="Gene3D" id="4.10.60.10">
    <property type="entry name" value="Zinc finger, CCHC-type"/>
    <property type="match status" value="1"/>
</dbReference>
<reference evidence="3" key="1">
    <citation type="submission" date="2023-07" db="EMBL/GenBank/DDBJ databases">
        <title>A chromosome-level genome assembly of Lolium multiflorum.</title>
        <authorList>
            <person name="Chen Y."/>
            <person name="Copetti D."/>
            <person name="Kolliker R."/>
            <person name="Studer B."/>
        </authorList>
    </citation>
    <scope>NUCLEOTIDE SEQUENCE</scope>
    <source>
        <strain evidence="3">02402/16</strain>
        <tissue evidence="3">Leaf</tissue>
    </source>
</reference>
<dbReference type="InterPro" id="IPR056018">
    <property type="entry name" value="DUF7597"/>
</dbReference>
<dbReference type="PANTHER" id="PTHR33075">
    <property type="entry name" value="OS02G0499800 PROTEIN"/>
    <property type="match status" value="1"/>
</dbReference>
<feature type="compositionally biased region" description="Polar residues" evidence="1">
    <location>
        <begin position="491"/>
        <end position="501"/>
    </location>
</feature>
<feature type="domain" description="DUF7597" evidence="2">
    <location>
        <begin position="231"/>
        <end position="352"/>
    </location>
</feature>
<evidence type="ECO:0000313" key="4">
    <source>
        <dbReference type="Proteomes" id="UP001231189"/>
    </source>
</evidence>
<dbReference type="GO" id="GO:0008270">
    <property type="term" value="F:zinc ion binding"/>
    <property type="evidence" value="ECO:0007669"/>
    <property type="project" value="InterPro"/>
</dbReference>
<sequence>MAMKAMEKLVSRPIVKTTVSEGKKLNFAEAISYPACKWYKEIVTVQPAISKSADTSTPQHDKVQSAAEQITCSSFVQAKESGGSIQSSKDKEKQPDSDESLDKKISAQPRSLDGLDEVIDDIAYRFWECGRCLSMGHDSKSCTKRVRCRFCFRSGHFRKTCFDWLKQKNKQWVPKVGLPPHIPPDTGPSTISTPAPGSQDTLIAEAESCPHPTPPPVDLPRRVAMANFELNPARWVPHGFHIIDGGPTRLPRTFYNATVAHAVSHGNFCVAQLNPPPQQQDEVFWRDIIREFIVNHHQRAVESMQPCLFGVGLFELRSPASVAALVQQQPFEIADNVLVRFVHHNNRNNHRLVQGARRGWIMVLGIPFDYRNDYDISNAVAAFGKFHHWHQDDVFKERTMIYITFDSPASVPRDIVFGNYANIGDLRETWTAPCYVMGADVADALPADEDQMPPDGNPHPLPGNLVTPDNMMVLPPFPQLGWNNAPLHGEQVQNDQPGNNDQMQQQEEPQEQPEEEVVDDYIVVDLLVAEGAAEDLEEGEVNQPMMEGVALFQ</sequence>
<dbReference type="Proteomes" id="UP001231189">
    <property type="component" value="Unassembled WGS sequence"/>
</dbReference>
<feature type="region of interest" description="Disordered" evidence="1">
    <location>
        <begin position="78"/>
        <end position="107"/>
    </location>
</feature>
<dbReference type="InterPro" id="IPR036875">
    <property type="entry name" value="Znf_CCHC_sf"/>
</dbReference>
<feature type="compositionally biased region" description="Acidic residues" evidence="1">
    <location>
        <begin position="508"/>
        <end position="517"/>
    </location>
</feature>
<accession>A0AAD8SXF4</accession>
<evidence type="ECO:0000256" key="1">
    <source>
        <dbReference type="SAM" id="MobiDB-lite"/>
    </source>
</evidence>
<organism evidence="3 4">
    <name type="scientific">Lolium multiflorum</name>
    <name type="common">Italian ryegrass</name>
    <name type="synonym">Lolium perenne subsp. multiflorum</name>
    <dbReference type="NCBI Taxonomy" id="4521"/>
    <lineage>
        <taxon>Eukaryota</taxon>
        <taxon>Viridiplantae</taxon>
        <taxon>Streptophyta</taxon>
        <taxon>Embryophyta</taxon>
        <taxon>Tracheophyta</taxon>
        <taxon>Spermatophyta</taxon>
        <taxon>Magnoliopsida</taxon>
        <taxon>Liliopsida</taxon>
        <taxon>Poales</taxon>
        <taxon>Poaceae</taxon>
        <taxon>BOP clade</taxon>
        <taxon>Pooideae</taxon>
        <taxon>Poodae</taxon>
        <taxon>Poeae</taxon>
        <taxon>Poeae Chloroplast Group 2 (Poeae type)</taxon>
        <taxon>Loliodinae</taxon>
        <taxon>Loliinae</taxon>
        <taxon>Lolium</taxon>
    </lineage>
</organism>
<name>A0AAD8SXF4_LOLMU</name>
<dbReference type="EMBL" id="JAUUTY010000003">
    <property type="protein sequence ID" value="KAK1665892.1"/>
    <property type="molecule type" value="Genomic_DNA"/>
</dbReference>
<proteinExistence type="predicted"/>
<dbReference type="AlphaFoldDB" id="A0AAD8SXF4"/>
<feature type="region of interest" description="Disordered" evidence="1">
    <location>
        <begin position="483"/>
        <end position="517"/>
    </location>
</feature>
<dbReference type="PANTHER" id="PTHR33075:SF10">
    <property type="entry name" value="DUF4283 DOMAIN-CONTAINING PROTEIN"/>
    <property type="match status" value="1"/>
</dbReference>
<keyword evidence="4" id="KW-1185">Reference proteome</keyword>
<gene>
    <name evidence="3" type="ORF">QYE76_054051</name>
</gene>
<dbReference type="GO" id="GO:0003676">
    <property type="term" value="F:nucleic acid binding"/>
    <property type="evidence" value="ECO:0007669"/>
    <property type="project" value="InterPro"/>
</dbReference>
<dbReference type="Pfam" id="PF24530">
    <property type="entry name" value="DUF7597"/>
    <property type="match status" value="1"/>
</dbReference>
<evidence type="ECO:0000259" key="2">
    <source>
        <dbReference type="Pfam" id="PF24530"/>
    </source>
</evidence>
<feature type="compositionally biased region" description="Basic and acidic residues" evidence="1">
    <location>
        <begin position="88"/>
        <end position="105"/>
    </location>
</feature>
<dbReference type="SUPFAM" id="SSF57756">
    <property type="entry name" value="Retrovirus zinc finger-like domains"/>
    <property type="match status" value="1"/>
</dbReference>
<protein>
    <recommendedName>
        <fullName evidence="2">DUF7597 domain-containing protein</fullName>
    </recommendedName>
</protein>
<evidence type="ECO:0000313" key="3">
    <source>
        <dbReference type="EMBL" id="KAK1665892.1"/>
    </source>
</evidence>
<comment type="caution">
    <text evidence="3">The sequence shown here is derived from an EMBL/GenBank/DDBJ whole genome shotgun (WGS) entry which is preliminary data.</text>
</comment>